<proteinExistence type="predicted"/>
<evidence type="ECO:0000256" key="6">
    <source>
        <dbReference type="SAM" id="MobiDB-lite"/>
    </source>
</evidence>
<dbReference type="SUPFAM" id="SSF57667">
    <property type="entry name" value="beta-beta-alpha zinc fingers"/>
    <property type="match status" value="2"/>
</dbReference>
<evidence type="ECO:0000256" key="4">
    <source>
        <dbReference type="ARBA" id="ARBA00022833"/>
    </source>
</evidence>
<dbReference type="SMART" id="SM00355">
    <property type="entry name" value="ZnF_C2H2"/>
    <property type="match status" value="7"/>
</dbReference>
<evidence type="ECO:0000313" key="9">
    <source>
        <dbReference type="Proteomes" id="UP001164746"/>
    </source>
</evidence>
<feature type="domain" description="C2H2-type" evidence="7">
    <location>
        <begin position="262"/>
        <end position="290"/>
    </location>
</feature>
<dbReference type="PROSITE" id="PS00028">
    <property type="entry name" value="ZINC_FINGER_C2H2_1"/>
    <property type="match status" value="6"/>
</dbReference>
<evidence type="ECO:0000256" key="3">
    <source>
        <dbReference type="ARBA" id="ARBA00022771"/>
    </source>
</evidence>
<evidence type="ECO:0000256" key="5">
    <source>
        <dbReference type="PROSITE-ProRule" id="PRU00042"/>
    </source>
</evidence>
<feature type="region of interest" description="Disordered" evidence="6">
    <location>
        <begin position="59"/>
        <end position="109"/>
    </location>
</feature>
<dbReference type="InterPro" id="IPR013087">
    <property type="entry name" value="Znf_C2H2_type"/>
</dbReference>
<gene>
    <name evidence="8" type="ORF">MAR_016383</name>
</gene>
<name>A0ABY7FM39_MYAAR</name>
<feature type="region of interest" description="Disordered" evidence="6">
    <location>
        <begin position="525"/>
        <end position="551"/>
    </location>
</feature>
<dbReference type="PANTHER" id="PTHR24379">
    <property type="entry name" value="KRAB AND ZINC FINGER DOMAIN-CONTAINING"/>
    <property type="match status" value="1"/>
</dbReference>
<evidence type="ECO:0000256" key="1">
    <source>
        <dbReference type="ARBA" id="ARBA00022723"/>
    </source>
</evidence>
<dbReference type="EMBL" id="CP111023">
    <property type="protein sequence ID" value="WAR22409.1"/>
    <property type="molecule type" value="Genomic_DNA"/>
</dbReference>
<keyword evidence="1" id="KW-0479">Metal-binding</keyword>
<keyword evidence="9" id="KW-1185">Reference proteome</keyword>
<organism evidence="8 9">
    <name type="scientific">Mya arenaria</name>
    <name type="common">Soft-shell clam</name>
    <dbReference type="NCBI Taxonomy" id="6604"/>
    <lineage>
        <taxon>Eukaryota</taxon>
        <taxon>Metazoa</taxon>
        <taxon>Spiralia</taxon>
        <taxon>Lophotrochozoa</taxon>
        <taxon>Mollusca</taxon>
        <taxon>Bivalvia</taxon>
        <taxon>Autobranchia</taxon>
        <taxon>Heteroconchia</taxon>
        <taxon>Euheterodonta</taxon>
        <taxon>Imparidentia</taxon>
        <taxon>Neoheterodontei</taxon>
        <taxon>Myida</taxon>
        <taxon>Myoidea</taxon>
        <taxon>Myidae</taxon>
        <taxon>Mya</taxon>
    </lineage>
</organism>
<feature type="domain" description="C2H2-type" evidence="7">
    <location>
        <begin position="330"/>
        <end position="358"/>
    </location>
</feature>
<dbReference type="Gene3D" id="3.30.160.60">
    <property type="entry name" value="Classic Zinc Finger"/>
    <property type="match status" value="4"/>
</dbReference>
<reference evidence="8" key="1">
    <citation type="submission" date="2022-11" db="EMBL/GenBank/DDBJ databases">
        <title>Centuries of genome instability and evolution in soft-shell clam transmissible cancer (bioRxiv).</title>
        <authorList>
            <person name="Hart S.F.M."/>
            <person name="Yonemitsu M.A."/>
            <person name="Giersch R.M."/>
            <person name="Beal B.F."/>
            <person name="Arriagada G."/>
            <person name="Davis B.W."/>
            <person name="Ostrander E.A."/>
            <person name="Goff S.P."/>
            <person name="Metzger M.J."/>
        </authorList>
    </citation>
    <scope>NUCLEOTIDE SEQUENCE</scope>
    <source>
        <strain evidence="8">MELC-2E11</strain>
        <tissue evidence="8">Siphon/mantle</tissue>
    </source>
</reference>
<accession>A0ABY7FM39</accession>
<evidence type="ECO:0000313" key="8">
    <source>
        <dbReference type="EMBL" id="WAR22409.1"/>
    </source>
</evidence>
<feature type="domain" description="C2H2-type" evidence="7">
    <location>
        <begin position="461"/>
        <end position="489"/>
    </location>
</feature>
<keyword evidence="4" id="KW-0862">Zinc</keyword>
<keyword evidence="3 5" id="KW-0863">Zinc-finger</keyword>
<evidence type="ECO:0000259" key="7">
    <source>
        <dbReference type="PROSITE" id="PS50157"/>
    </source>
</evidence>
<sequence>MGTYLIMLHVTLCQERALKQLFQDKGWPFLKPDLLSTTQTLGPMPVTNFHKTPNLPAAAAEAQKRQAETATNIQQPEIKRKRVAEPSSVECEQGTAQETEVDHREEEDNLGELLSKTPLQETQEQGCIKLDGTDTAIGDTADAEDNVDEKCLTDESPTLIRTNKSMSLALSKPTATEWVKTVITSSADITQSKGGLTLTAGISQNSASLTSMAVAGQNVVKVDLTGLVTSECHMDEIDEALENSAGLEDEHFTGDVRLLIAYKCDACDDVFEALDHLKSHEEQVHGAAFPDTAEWVCGVCNDKVFSENYLKMHFKVVHDIDNLKEIEQKFKCEKCGKQLYSNKAYQGHMTHVHRGNGKAKKYTPLRDQEVRYFCPHCSHGFRHMTHMNDHIALKHDRSLLRCSCPLCPERFVRPWEVENHVNKVHFKKKDYVCTNCGKGSYSKVAFKKHQSMCLKSVDDQFHCDVCNQLFKTKQNMTMHKEALHSESPLTCECGVVIKWRSSMAKHRRKCSLASGNKPQIHIKRETKPDSTDETNCTEHSSKVEKSAKNGKAIKLPMKLTKKSEEQTNATNKKHIVTEKSVTYIDKEEAADSQANAREVFQVAQPDSTNVYYVVLQQQ</sequence>
<dbReference type="PROSITE" id="PS50157">
    <property type="entry name" value="ZINC_FINGER_C2H2_2"/>
    <property type="match status" value="3"/>
</dbReference>
<dbReference type="PANTHER" id="PTHR24379:SF121">
    <property type="entry name" value="C2H2-TYPE DOMAIN-CONTAINING PROTEIN"/>
    <property type="match status" value="1"/>
</dbReference>
<evidence type="ECO:0000256" key="2">
    <source>
        <dbReference type="ARBA" id="ARBA00022737"/>
    </source>
</evidence>
<dbReference type="InterPro" id="IPR036236">
    <property type="entry name" value="Znf_C2H2_sf"/>
</dbReference>
<dbReference type="Proteomes" id="UP001164746">
    <property type="component" value="Chromosome 12"/>
</dbReference>
<protein>
    <submittedName>
        <fullName evidence="8">ZN235-like protein</fullName>
    </submittedName>
</protein>
<keyword evidence="2" id="KW-0677">Repeat</keyword>